<dbReference type="Pfam" id="PF12704">
    <property type="entry name" value="MacB_PCD"/>
    <property type="match status" value="1"/>
</dbReference>
<dbReference type="InterPro" id="IPR003838">
    <property type="entry name" value="ABC3_permease_C"/>
</dbReference>
<accession>A0A4Y4G1P1</accession>
<dbReference type="PANTHER" id="PTHR30572">
    <property type="entry name" value="MEMBRANE COMPONENT OF TRANSPORTER-RELATED"/>
    <property type="match status" value="1"/>
</dbReference>
<evidence type="ECO:0000313" key="11">
    <source>
        <dbReference type="EMBL" id="SCC02128.1"/>
    </source>
</evidence>
<reference evidence="10 13" key="2">
    <citation type="submission" date="2020-04" db="EMBL/GenBank/DDBJ databases">
        <title>MicrobeNet Type strains.</title>
        <authorList>
            <person name="Nicholson A.C."/>
        </authorList>
    </citation>
    <scope>NUCLEOTIDE SEQUENCE [LARGE SCALE GENOMIC DNA]</scope>
    <source>
        <strain evidence="10 13">CCUG 33494</strain>
    </source>
</reference>
<comment type="caution">
    <text evidence="10">The sequence shown here is derived from an EMBL/GenBank/DDBJ whole genome shotgun (WGS) entry which is preliminary data.</text>
</comment>
<feature type="transmembrane region" description="Helical" evidence="7">
    <location>
        <begin position="274"/>
        <end position="295"/>
    </location>
</feature>
<keyword evidence="3 7" id="KW-0812">Transmembrane</keyword>
<dbReference type="EMBL" id="JAAXPM010000009">
    <property type="protein sequence ID" value="NKY67321.1"/>
    <property type="molecule type" value="Genomic_DNA"/>
</dbReference>
<dbReference type="Proteomes" id="UP000182448">
    <property type="component" value="Unassembled WGS sequence"/>
</dbReference>
<feature type="transmembrane region" description="Helical" evidence="7">
    <location>
        <begin position="326"/>
        <end position="349"/>
    </location>
</feature>
<evidence type="ECO:0000313" key="12">
    <source>
        <dbReference type="Proteomes" id="UP000182448"/>
    </source>
</evidence>
<evidence type="ECO:0000256" key="2">
    <source>
        <dbReference type="ARBA" id="ARBA00022475"/>
    </source>
</evidence>
<keyword evidence="12" id="KW-1185">Reference proteome</keyword>
<dbReference type="InterPro" id="IPR050250">
    <property type="entry name" value="Macrolide_Exporter_MacB"/>
</dbReference>
<dbReference type="Pfam" id="PF02687">
    <property type="entry name" value="FtsX"/>
    <property type="match status" value="1"/>
</dbReference>
<comment type="similarity">
    <text evidence="6">Belongs to the ABC-4 integral membrane protein family.</text>
</comment>
<evidence type="ECO:0000256" key="3">
    <source>
        <dbReference type="ARBA" id="ARBA00022692"/>
    </source>
</evidence>
<evidence type="ECO:0000256" key="7">
    <source>
        <dbReference type="SAM" id="Phobius"/>
    </source>
</evidence>
<dbReference type="GO" id="GO:0022857">
    <property type="term" value="F:transmembrane transporter activity"/>
    <property type="evidence" value="ECO:0007669"/>
    <property type="project" value="TreeGrafter"/>
</dbReference>
<organism evidence="10 13">
    <name type="scientific">Weissella hellenica</name>
    <dbReference type="NCBI Taxonomy" id="46256"/>
    <lineage>
        <taxon>Bacteria</taxon>
        <taxon>Bacillati</taxon>
        <taxon>Bacillota</taxon>
        <taxon>Bacilli</taxon>
        <taxon>Lactobacillales</taxon>
        <taxon>Lactobacillaceae</taxon>
        <taxon>Weissella</taxon>
    </lineage>
</organism>
<evidence type="ECO:0000313" key="13">
    <source>
        <dbReference type="Proteomes" id="UP000585749"/>
    </source>
</evidence>
<dbReference type="OrthoDB" id="9770036at2"/>
<dbReference type="Proteomes" id="UP000585749">
    <property type="component" value="Unassembled WGS sequence"/>
</dbReference>
<evidence type="ECO:0000256" key="6">
    <source>
        <dbReference type="ARBA" id="ARBA00038076"/>
    </source>
</evidence>
<dbReference type="InterPro" id="IPR025857">
    <property type="entry name" value="MacB_PCD"/>
</dbReference>
<reference evidence="11 12" key="1">
    <citation type="submission" date="2016-08" db="EMBL/GenBank/DDBJ databases">
        <authorList>
            <person name="Varghese N."/>
            <person name="Submissions Spin"/>
        </authorList>
    </citation>
    <scope>NUCLEOTIDE SEQUENCE [LARGE SCALE GENOMIC DNA]</scope>
    <source>
        <strain evidence="11 12">R-53116</strain>
    </source>
</reference>
<feature type="domain" description="MacB-like periplasmic core" evidence="9">
    <location>
        <begin position="21"/>
        <end position="242"/>
    </location>
</feature>
<feature type="transmembrane region" description="Helical" evidence="7">
    <location>
        <begin position="361"/>
        <end position="384"/>
    </location>
</feature>
<evidence type="ECO:0000259" key="8">
    <source>
        <dbReference type="Pfam" id="PF02687"/>
    </source>
</evidence>
<sequence length="399" mass="43736">MIFFELVKTAWQSLKTNPKRSLLTMVGIVIGVSAVITIMSLGNGIKNKMLSQFHFTADGNMTAQIDFHQNDGVSMGKQGFNDVDINLIKSHFAKDIQKVKIDHSDMSSGINLYGNLGNRNKLFSVGLVKGHSTKYDIVNGHNITNKDNANGRPVALISKHLAQKDYGNGQHAIGTSIEISHQTYEIVGTFDHRQGNFLDSEVNVILPKTVFTASDGAQKGDSLRIIFKKHRDVQTVAKKITSFLKKHGQSKHDGNYTFINIGKELRQIKIMFNALTYFISAIAAISLFIAGIGVMNMMYISVSERTQEIGIRLAMGAKPWNITRQFLLEGVMLTLSGGLIGFLFGWGLVNMISTLSPFKATVTLGSFLLSVGISSAVGIVFGILPARQAALKNLIDTLR</sequence>
<feature type="domain" description="ABC3 transporter permease C-terminal" evidence="8">
    <location>
        <begin position="281"/>
        <end position="390"/>
    </location>
</feature>
<proteinExistence type="inferred from homology"/>
<dbReference type="RefSeq" id="WP_074427674.1">
    <property type="nucleotide sequence ID" value="NZ_BJEG01000010.1"/>
</dbReference>
<evidence type="ECO:0000256" key="5">
    <source>
        <dbReference type="ARBA" id="ARBA00023136"/>
    </source>
</evidence>
<evidence type="ECO:0000259" key="9">
    <source>
        <dbReference type="Pfam" id="PF12704"/>
    </source>
</evidence>
<name>A0A4Y4G1P1_WEIHE</name>
<keyword evidence="5 7" id="KW-0472">Membrane</keyword>
<dbReference type="EMBL" id="FMAW01000011">
    <property type="protein sequence ID" value="SCC02128.1"/>
    <property type="molecule type" value="Genomic_DNA"/>
</dbReference>
<feature type="transmembrane region" description="Helical" evidence="7">
    <location>
        <begin position="21"/>
        <end position="42"/>
    </location>
</feature>
<keyword evidence="2" id="KW-1003">Cell membrane</keyword>
<protein>
    <submittedName>
        <fullName evidence="11">ABC transport system permease protein</fullName>
    </submittedName>
    <submittedName>
        <fullName evidence="10">FtsX-like permease family protein</fullName>
    </submittedName>
</protein>
<gene>
    <name evidence="11" type="ORF">GA0061075_11116</name>
    <name evidence="10" type="ORF">HF960_06535</name>
</gene>
<dbReference type="GO" id="GO:0005886">
    <property type="term" value="C:plasma membrane"/>
    <property type="evidence" value="ECO:0007669"/>
    <property type="project" value="UniProtKB-SubCell"/>
</dbReference>
<dbReference type="PANTHER" id="PTHR30572:SF4">
    <property type="entry name" value="ABC TRANSPORTER PERMEASE YTRF"/>
    <property type="match status" value="1"/>
</dbReference>
<comment type="subcellular location">
    <subcellularLocation>
        <location evidence="1">Cell membrane</location>
        <topology evidence="1">Multi-pass membrane protein</topology>
    </subcellularLocation>
</comment>
<dbReference type="AlphaFoldDB" id="A0A4Y4G1P1"/>
<evidence type="ECO:0000313" key="10">
    <source>
        <dbReference type="EMBL" id="NKY67321.1"/>
    </source>
</evidence>
<evidence type="ECO:0000256" key="4">
    <source>
        <dbReference type="ARBA" id="ARBA00022989"/>
    </source>
</evidence>
<evidence type="ECO:0000256" key="1">
    <source>
        <dbReference type="ARBA" id="ARBA00004651"/>
    </source>
</evidence>
<keyword evidence="4 7" id="KW-1133">Transmembrane helix</keyword>